<feature type="region of interest" description="Disordered" evidence="1">
    <location>
        <begin position="209"/>
        <end position="279"/>
    </location>
</feature>
<evidence type="ECO:0000313" key="5">
    <source>
        <dbReference type="Proteomes" id="UP000070675"/>
    </source>
</evidence>
<dbReference type="AlphaFoldDB" id="A0A133XW02"/>
<evidence type="ECO:0000313" key="4">
    <source>
        <dbReference type="EMBL" id="KXB35114.1"/>
    </source>
</evidence>
<dbReference type="RefSeq" id="WP_082715564.1">
    <property type="nucleotide sequence ID" value="NZ_KQ959487.1"/>
</dbReference>
<accession>A0A133XW02</accession>
<comment type="caution">
    <text evidence="4">The sequence shown here is derived from an EMBL/GenBank/DDBJ whole genome shotgun (WGS) entry which is preliminary data.</text>
</comment>
<organism evidence="4 5">
    <name type="scientific">Atopobium deltae</name>
    <dbReference type="NCBI Taxonomy" id="1393034"/>
    <lineage>
        <taxon>Bacteria</taxon>
        <taxon>Bacillati</taxon>
        <taxon>Actinomycetota</taxon>
        <taxon>Coriobacteriia</taxon>
        <taxon>Coriobacteriales</taxon>
        <taxon>Atopobiaceae</taxon>
        <taxon>Atopobium</taxon>
    </lineage>
</organism>
<dbReference type="OrthoDB" id="3177887at2"/>
<evidence type="ECO:0000256" key="1">
    <source>
        <dbReference type="SAM" id="MobiDB-lite"/>
    </source>
</evidence>
<feature type="compositionally biased region" description="Polar residues" evidence="1">
    <location>
        <begin position="225"/>
        <end position="253"/>
    </location>
</feature>
<feature type="chain" id="PRO_5038378474" evidence="2">
    <location>
        <begin position="31"/>
        <end position="279"/>
    </location>
</feature>
<keyword evidence="2" id="KW-0732">Signal</keyword>
<evidence type="ECO:0000256" key="2">
    <source>
        <dbReference type="SAM" id="SignalP"/>
    </source>
</evidence>
<keyword evidence="5" id="KW-1185">Reference proteome</keyword>
<sequence>MSRKFRIIFSCACALAVGVVFLSYTQSVQARFAAQRSELLAKYGGDIVRVAVATHTIEAGKPIEAADVVLRDWVSELAPQQAITRIDDIIGKSVSVPVCAGAPLSKFNFREAGQSLSVPQGMVAISIPLSEKLGLSPHVQAGTKLAAYVSNADSTQRITSEILVLAISDGQTLANGMLTLAVPETEVEKILAVSSRGELRFVVPAEALPRNSGTSSDAASKPGAASSTKPDALSSVTPTSPQSNKSKNNNASPTRGADTSEKALKNFDDIQPSNASPTE</sequence>
<name>A0A133XW02_9ACTN</name>
<dbReference type="Pfam" id="PF08666">
    <property type="entry name" value="SAF"/>
    <property type="match status" value="1"/>
</dbReference>
<dbReference type="PATRIC" id="fig|1393034.3.peg.459"/>
<gene>
    <name evidence="4" type="ORF">HMPREF3192_00479</name>
</gene>
<dbReference type="CDD" id="cd11614">
    <property type="entry name" value="SAF_CpaB_FlgA_like"/>
    <property type="match status" value="1"/>
</dbReference>
<feature type="compositionally biased region" description="Basic and acidic residues" evidence="1">
    <location>
        <begin position="258"/>
        <end position="268"/>
    </location>
</feature>
<protein>
    <submittedName>
        <fullName evidence="4">Flp pilus assembly protein CpaB</fullName>
    </submittedName>
</protein>
<evidence type="ECO:0000259" key="3">
    <source>
        <dbReference type="SMART" id="SM00858"/>
    </source>
</evidence>
<dbReference type="NCBIfam" id="TIGR03177">
    <property type="entry name" value="pilus_cpaB"/>
    <property type="match status" value="1"/>
</dbReference>
<dbReference type="STRING" id="1393034.HMPREF3192_00479"/>
<dbReference type="Gene3D" id="3.90.1210.10">
    <property type="entry name" value="Antifreeze-like/N-acetylneuraminic acid synthase C-terminal domain"/>
    <property type="match status" value="1"/>
</dbReference>
<reference evidence="5" key="1">
    <citation type="submission" date="2016-01" db="EMBL/GenBank/DDBJ databases">
        <authorList>
            <person name="Mitreva M."/>
            <person name="Pepin K.H."/>
            <person name="Mihindukulasuriya K.A."/>
            <person name="Fulton R."/>
            <person name="Fronick C."/>
            <person name="O'Laughlin M."/>
            <person name="Miner T."/>
            <person name="Herter B."/>
            <person name="Rosa B.A."/>
            <person name="Cordes M."/>
            <person name="Tomlinson C."/>
            <person name="Wollam A."/>
            <person name="Palsikar V.B."/>
            <person name="Mardis E.R."/>
            <person name="Wilson R.K."/>
        </authorList>
    </citation>
    <scope>NUCLEOTIDE SEQUENCE [LARGE SCALE GENOMIC DNA]</scope>
    <source>
        <strain evidence="5">DNF00019</strain>
    </source>
</reference>
<feature type="domain" description="SAF" evidence="3">
    <location>
        <begin position="48"/>
        <end position="110"/>
    </location>
</feature>
<dbReference type="InterPro" id="IPR017592">
    <property type="entry name" value="Pilus_assmbl_Flp-typ_CpaB"/>
</dbReference>
<proteinExistence type="predicted"/>
<dbReference type="InterPro" id="IPR013974">
    <property type="entry name" value="SAF"/>
</dbReference>
<dbReference type="SMART" id="SM00858">
    <property type="entry name" value="SAF"/>
    <property type="match status" value="1"/>
</dbReference>
<dbReference type="Proteomes" id="UP000070675">
    <property type="component" value="Unassembled WGS sequence"/>
</dbReference>
<dbReference type="EMBL" id="LSCR01000006">
    <property type="protein sequence ID" value="KXB35114.1"/>
    <property type="molecule type" value="Genomic_DNA"/>
</dbReference>
<feature type="signal peptide" evidence="2">
    <location>
        <begin position="1"/>
        <end position="30"/>
    </location>
</feature>